<dbReference type="PANTHER" id="PTHR45912">
    <property type="entry name" value="CILIA- AND FLAGELLA-ASSOCIATED PROTEIN 47"/>
    <property type="match status" value="1"/>
</dbReference>
<evidence type="ECO:0000313" key="3">
    <source>
        <dbReference type="RefSeq" id="XP_008056775.2"/>
    </source>
</evidence>
<dbReference type="Gene3D" id="2.60.40.10">
    <property type="entry name" value="Immunoglobulins"/>
    <property type="match status" value="6"/>
</dbReference>
<keyword evidence="2" id="KW-1185">Reference proteome</keyword>
<evidence type="ECO:0000313" key="2">
    <source>
        <dbReference type="Proteomes" id="UP000189704"/>
    </source>
</evidence>
<dbReference type="GO" id="GO:0007288">
    <property type="term" value="P:sperm axoneme assembly"/>
    <property type="evidence" value="ECO:0007669"/>
    <property type="project" value="TreeGrafter"/>
</dbReference>
<dbReference type="PANTHER" id="PTHR45912:SF3">
    <property type="entry name" value="CILIA- AND FLAGELLA-ASSOCIATED PROTEIN 47"/>
    <property type="match status" value="1"/>
</dbReference>
<dbReference type="KEGG" id="csyr:103260940"/>
<dbReference type="Proteomes" id="UP000189704">
    <property type="component" value="Unplaced"/>
</dbReference>
<accession>A0A1U7TG11</accession>
<keyword evidence="3" id="KW-0966">Cell projection</keyword>
<dbReference type="GO" id="GO:0005929">
    <property type="term" value="C:cilium"/>
    <property type="evidence" value="ECO:0007669"/>
    <property type="project" value="UniProtKB-SubCell"/>
</dbReference>
<sequence>MDTKRGSFVPQDIEIPKNDIPLRVTPLRMKFPDTLAGRVYRLPITVQNLGRCNQKIRFQEPIKPQFKLILANLDKELAPGLHVTAMVEYHPDKDEDIFDQLLISVGKKIIEIPLIGLIPFCLLEIESEIESVVNFGMLVANSKVYCKEIKIINRGRVPGMFKTEYQGRLPILISPTSGIVDSKSSIVIKVNFCADHPRIVDEEAIVSLQDRPDIHLIIKAHVVEQIIELLNMNSNKRLDCIRFGSIFFGTSKIERAVIHNNSPEPLSWVAIMHDDSVGEELGTNIQQGTDVALNNLNYIRKIKNIDITNFISCVPNEGTLLPYQKTVITFCFSPKLIIDGKKDIEPSHRQDYAVFMRFEFKGNKDGFLRDDNYKTIKSDQFQKVELALTGTGLPVVLQFNSGKVLNFTPCFMGERSEIQCIIQNQSKSLPVLYHFKKTAHFKVDPKRGKIDEGCTQHVMCSFIPHQVGFFKVKQVIEIIGSVADENLQSLSMKPFYHIYLDFNSICKPSRKKVVMKINPGISPLVSNPVGQFVVEDLAKSKDSAPVAMLQSAMTSIHNHHSSKKSMKDALIAFPNDRAASIRSGDHHKNFRTIFTKIPRYNYVDPEFEYTEFEKLEKKSHEIYYANYIKYLGNVRLQKQAARERKYSYNDTDVSLQPASGLKSPSLSVAEIEEKQSLAECPVKANQLLSTKHIASKEEESLRRKVLKGFKSEPSTPQEKHDCSLILTPKQIHQVIVGPSVVNFGNICVNSTNTHLLHVVNMLPMHILIQLDINFKELQKTNQFSYVMPPTSSTSISIVFESPIIGKFWNSFNFTVNNRPSGHILVMAVVQPVELELSSNELVLRPQGFLMKTCFWGTVRLYNRQNHSAQFEWQPVNTGRGMAFSIHPDKGTVEAFSSLECEVTWHPSFSSPERGEFILHVFEGNTLTLKCVANVDRTKVTFLEPKILFSNCPQGLTTWRKAVLHNVGQSHAYFKVCDQSLLPTINIIPSQGIIPFGGIAILNISCTPTVAEKFDTRAKIAIRHANVIDLRIGGSIEIADVEINPDVFKFSGTYVDSTQIIPFVIKNKGITRARVQFNLKDFPGFSVDLKDKSGEFTDPAVPDIHSLELDENTSLECGIAFSPKEVATYEFNIQVQINFFEASELYTKYLSSSSNPKKTPLIRPCYVQATVLQAPLRLSSTEFGFEIPLHEMDPNNKVTNTQDLVLHNISKQDVRWILDLSNTGKLFKDGTFNFSALTGILEPQEKYKVSINFCPNHIRKYTVKVPILLNDNPVCYRTLCLTGEVKSPKLLFDPPFIFFTPVPLDTTTMMDINILPQNYFSSSTLHIQIPAARLLDSDDEIHPLSATFPKGRIITGSQSGINDELTCHLSFKSSKPVSFFTNLLFCDDRDNWFSLPVTATAENCILTIYPYMAIHLDKQKIILKNDKDGSPVKTRDSVLLPYQDAKSPSPPSIKKTSTATKFNDAESERGNLYIGMEIIFENLHLDESETSMENDGSTEKEEKNEQLFSPEEGTEAYNFFQKVVNAAQTWFSLFGWPEGPHSLSIPETIRREVYKVQCYSSTSSPPKFSRQNDFSKYNKTIYDILLHLSGKMPPGINLSQSLPVDNNERVIQLHLQHSSLLDFLV</sequence>
<feature type="non-terminal residue" evidence="3">
    <location>
        <position position="1624"/>
    </location>
</feature>
<dbReference type="RefSeq" id="XP_008056775.2">
    <property type="nucleotide sequence ID" value="XM_008058584.2"/>
</dbReference>
<evidence type="ECO:0000256" key="1">
    <source>
        <dbReference type="SAM" id="MobiDB-lite"/>
    </source>
</evidence>
<keyword evidence="3" id="KW-0282">Flagellum</keyword>
<organism evidence="2 3">
    <name type="scientific">Carlito syrichta</name>
    <name type="common">Philippine tarsier</name>
    <name type="synonym">Tarsius syrichta</name>
    <dbReference type="NCBI Taxonomy" id="1868482"/>
    <lineage>
        <taxon>Eukaryota</taxon>
        <taxon>Metazoa</taxon>
        <taxon>Chordata</taxon>
        <taxon>Craniata</taxon>
        <taxon>Vertebrata</taxon>
        <taxon>Euteleostomi</taxon>
        <taxon>Mammalia</taxon>
        <taxon>Eutheria</taxon>
        <taxon>Euarchontoglires</taxon>
        <taxon>Primates</taxon>
        <taxon>Haplorrhini</taxon>
        <taxon>Tarsiiformes</taxon>
        <taxon>Tarsiidae</taxon>
        <taxon>Carlito</taxon>
    </lineage>
</organism>
<dbReference type="InterPro" id="IPR013783">
    <property type="entry name" value="Ig-like_fold"/>
</dbReference>
<keyword evidence="3" id="KW-0969">Cilium</keyword>
<dbReference type="GeneID" id="103260940"/>
<name>A0A1U7TG11_CARSF</name>
<proteinExistence type="predicted"/>
<protein>
    <submittedName>
        <fullName evidence="3">Cilia- and flagella-associated protein 47</fullName>
    </submittedName>
</protein>
<dbReference type="CTD" id="286464"/>
<reference evidence="3" key="1">
    <citation type="submission" date="2025-08" db="UniProtKB">
        <authorList>
            <consortium name="RefSeq"/>
        </authorList>
    </citation>
    <scope>IDENTIFICATION</scope>
</reference>
<gene>
    <name evidence="3" type="primary">CFAP47</name>
</gene>
<dbReference type="GO" id="GO:0005737">
    <property type="term" value="C:cytoplasm"/>
    <property type="evidence" value="ECO:0007669"/>
    <property type="project" value="UniProtKB-SubCell"/>
</dbReference>
<feature type="region of interest" description="Disordered" evidence="1">
    <location>
        <begin position="1438"/>
        <end position="1459"/>
    </location>
</feature>
<dbReference type="OrthoDB" id="10060824at2759"/>